<keyword evidence="8" id="KW-0868">Chloride</keyword>
<comment type="caution">
    <text evidence="13">The sequence shown here is derived from an EMBL/GenBank/DDBJ whole genome shotgun (WGS) entry which is preliminary data.</text>
</comment>
<evidence type="ECO:0000256" key="8">
    <source>
        <dbReference type="ARBA" id="ARBA00023214"/>
    </source>
</evidence>
<comment type="subcellular location">
    <subcellularLocation>
        <location evidence="1">Membrane</location>
        <topology evidence="1">Multi-pass membrane protein</topology>
    </subcellularLocation>
</comment>
<evidence type="ECO:0000256" key="7">
    <source>
        <dbReference type="ARBA" id="ARBA00023173"/>
    </source>
</evidence>
<accession>A0A7W3VTZ3</accession>
<dbReference type="InterPro" id="IPR050368">
    <property type="entry name" value="ClC-type_chloride_channel"/>
</dbReference>
<dbReference type="Gene3D" id="1.10.3080.10">
    <property type="entry name" value="Clc chloride channel"/>
    <property type="match status" value="1"/>
</dbReference>
<dbReference type="SUPFAM" id="SSF81340">
    <property type="entry name" value="Clc chloride channel"/>
    <property type="match status" value="1"/>
</dbReference>
<keyword evidence="9" id="KW-0407">Ion channel</keyword>
<dbReference type="Pfam" id="PF00654">
    <property type="entry name" value="Voltage_CLC"/>
    <property type="match status" value="1"/>
</dbReference>
<evidence type="ECO:0000256" key="6">
    <source>
        <dbReference type="ARBA" id="ARBA00023136"/>
    </source>
</evidence>
<evidence type="ECO:0000256" key="10">
    <source>
        <dbReference type="PROSITE-ProRule" id="PRU00703"/>
    </source>
</evidence>
<dbReference type="CDD" id="cd00400">
    <property type="entry name" value="Voltage_gated_ClC"/>
    <property type="match status" value="1"/>
</dbReference>
<feature type="transmembrane region" description="Helical" evidence="11">
    <location>
        <begin position="52"/>
        <end position="72"/>
    </location>
</feature>
<dbReference type="PROSITE" id="PS51371">
    <property type="entry name" value="CBS"/>
    <property type="match status" value="1"/>
</dbReference>
<evidence type="ECO:0000256" key="4">
    <source>
        <dbReference type="ARBA" id="ARBA00022989"/>
    </source>
</evidence>
<keyword evidence="10" id="KW-0129">CBS domain</keyword>
<keyword evidence="7" id="KW-0869">Chloride channel</keyword>
<evidence type="ECO:0000256" key="1">
    <source>
        <dbReference type="ARBA" id="ARBA00004141"/>
    </source>
</evidence>
<feature type="transmembrane region" description="Helical" evidence="11">
    <location>
        <begin position="379"/>
        <end position="401"/>
    </location>
</feature>
<dbReference type="AlphaFoldDB" id="A0A7W3VTZ3"/>
<evidence type="ECO:0000256" key="5">
    <source>
        <dbReference type="ARBA" id="ARBA00023065"/>
    </source>
</evidence>
<keyword evidence="6 11" id="KW-0472">Membrane</keyword>
<dbReference type="GO" id="GO:0005254">
    <property type="term" value="F:chloride channel activity"/>
    <property type="evidence" value="ECO:0007669"/>
    <property type="project" value="UniProtKB-KW"/>
</dbReference>
<dbReference type="EMBL" id="JACGZW010000002">
    <property type="protein sequence ID" value="MBB1153001.1"/>
    <property type="molecule type" value="Genomic_DNA"/>
</dbReference>
<dbReference type="PANTHER" id="PTHR43427:SF6">
    <property type="entry name" value="CHLORIDE CHANNEL PROTEIN CLC-E"/>
    <property type="match status" value="1"/>
</dbReference>
<dbReference type="SUPFAM" id="SSF54631">
    <property type="entry name" value="CBS-domain pair"/>
    <property type="match status" value="1"/>
</dbReference>
<feature type="transmembrane region" description="Helical" evidence="11">
    <location>
        <begin position="319"/>
        <end position="337"/>
    </location>
</feature>
<dbReference type="InterPro" id="IPR046342">
    <property type="entry name" value="CBS_dom_sf"/>
</dbReference>
<evidence type="ECO:0000259" key="12">
    <source>
        <dbReference type="PROSITE" id="PS51371"/>
    </source>
</evidence>
<keyword evidence="5" id="KW-0406">Ion transport</keyword>
<evidence type="ECO:0000256" key="11">
    <source>
        <dbReference type="SAM" id="Phobius"/>
    </source>
</evidence>
<feature type="transmembrane region" description="Helical" evidence="11">
    <location>
        <begin position="185"/>
        <end position="213"/>
    </location>
</feature>
<evidence type="ECO:0000256" key="3">
    <source>
        <dbReference type="ARBA" id="ARBA00022692"/>
    </source>
</evidence>
<feature type="domain" description="CBS" evidence="12">
    <location>
        <begin position="435"/>
        <end position="501"/>
    </location>
</feature>
<dbReference type="Proteomes" id="UP000526734">
    <property type="component" value="Unassembled WGS sequence"/>
</dbReference>
<dbReference type="PANTHER" id="PTHR43427">
    <property type="entry name" value="CHLORIDE CHANNEL PROTEIN CLC-E"/>
    <property type="match status" value="1"/>
</dbReference>
<proteinExistence type="predicted"/>
<dbReference type="InterPro" id="IPR001807">
    <property type="entry name" value="ClC"/>
</dbReference>
<organism evidence="13 14">
    <name type="scientific">Amycolatopsis dendrobii</name>
    <dbReference type="NCBI Taxonomy" id="2760662"/>
    <lineage>
        <taxon>Bacteria</taxon>
        <taxon>Bacillati</taxon>
        <taxon>Actinomycetota</taxon>
        <taxon>Actinomycetes</taxon>
        <taxon>Pseudonocardiales</taxon>
        <taxon>Pseudonocardiaceae</taxon>
        <taxon>Amycolatopsis</taxon>
    </lineage>
</organism>
<evidence type="ECO:0000313" key="13">
    <source>
        <dbReference type="EMBL" id="MBB1153001.1"/>
    </source>
</evidence>
<reference evidence="13 14" key="1">
    <citation type="submission" date="2020-08" db="EMBL/GenBank/DDBJ databases">
        <title>Amycolatopsis sp. nov. DR6-1 isolated from Dendrobium heterocarpum.</title>
        <authorList>
            <person name="Tedsree N."/>
            <person name="Kuncharoen N."/>
            <person name="Likhitwitayawuid K."/>
            <person name="Tanasupawat S."/>
        </authorList>
    </citation>
    <scope>NUCLEOTIDE SEQUENCE [LARGE SCALE GENOMIC DNA]</scope>
    <source>
        <strain evidence="13 14">DR6-1</strain>
    </source>
</reference>
<feature type="transmembrane region" description="Helical" evidence="11">
    <location>
        <begin position="287"/>
        <end position="313"/>
    </location>
</feature>
<dbReference type="InterPro" id="IPR014743">
    <property type="entry name" value="Cl-channel_core"/>
</dbReference>
<name>A0A7W3VTZ3_9PSEU</name>
<dbReference type="InterPro" id="IPR000644">
    <property type="entry name" value="CBS_dom"/>
</dbReference>
<dbReference type="PRINTS" id="PR00762">
    <property type="entry name" value="CLCHANNEL"/>
</dbReference>
<dbReference type="GO" id="GO:0034707">
    <property type="term" value="C:chloride channel complex"/>
    <property type="evidence" value="ECO:0007669"/>
    <property type="project" value="UniProtKB-KW"/>
</dbReference>
<evidence type="ECO:0000256" key="9">
    <source>
        <dbReference type="ARBA" id="ARBA00023303"/>
    </source>
</evidence>
<dbReference type="RefSeq" id="WP_182890117.1">
    <property type="nucleotide sequence ID" value="NZ_JACGZW010000002.1"/>
</dbReference>
<protein>
    <submittedName>
        <fullName evidence="13">Chloride channel protein</fullName>
    </submittedName>
</protein>
<feature type="transmembrane region" description="Helical" evidence="11">
    <location>
        <begin position="149"/>
        <end position="173"/>
    </location>
</feature>
<keyword evidence="3 11" id="KW-0812">Transmembrane</keyword>
<feature type="transmembrane region" description="Helical" evidence="11">
    <location>
        <begin position="258"/>
        <end position="275"/>
    </location>
</feature>
<keyword evidence="14" id="KW-1185">Reference proteome</keyword>
<evidence type="ECO:0000313" key="14">
    <source>
        <dbReference type="Proteomes" id="UP000526734"/>
    </source>
</evidence>
<gene>
    <name evidence="13" type="ORF">H4281_07660</name>
</gene>
<sequence length="514" mass="53483">MLLITAIALPVGGAAAVAAFALLKLIGLITNLVFYQRVATDLVAPGAQHHPWWLVLLAPVVGGLVIGLMARYGSEKIRGHGMPEAIEAILTGGSRVAPRVAVLKPVSAAVSIGTGGPFGAEGPIIMTGGAVGSILAQLLKLSADERKTLLVAGAAGGMAATFNAPLASVLLAVELLLFEWRPRSLVPVAAAVAVATVCRGFLLGTGPVFGVPFTGASPGPAADGLALVPGLTGGLLAIGATALVYFAEDLFGRLPVHWMWWPAIGGLVIGIGGLIEPHALGVGYDVIDTLLTGHATASLIVGILVVKTLIWALSLGSGTSGGVLAPVFMIGAALGAAEGGLLPQVAPGFWATCGLAAVVGGVMRSPFTGIVFTLELTHAWSYLLPLVVASFSAYALSVLLLKRSVLTEKIARRRLHLTREYTTDPLETFFVHEVMTHEPDVQMSADVVVYSDDTLRDVANELALGHTTQALVVDRHDPSRVLGKVTLAQLLHARRRDLHEEHHRERLLGRSVNA</sequence>
<feature type="transmembrane region" description="Helical" evidence="11">
    <location>
        <begin position="225"/>
        <end position="246"/>
    </location>
</feature>
<evidence type="ECO:0000256" key="2">
    <source>
        <dbReference type="ARBA" id="ARBA00022448"/>
    </source>
</evidence>
<keyword evidence="4 11" id="KW-1133">Transmembrane helix</keyword>
<keyword evidence="2" id="KW-0813">Transport</keyword>